<dbReference type="PANTHER" id="PTHR43834:SF6">
    <property type="entry name" value="GTPASE DER"/>
    <property type="match status" value="1"/>
</dbReference>
<feature type="domain" description="EngA-type G" evidence="12">
    <location>
        <begin position="181"/>
        <end position="354"/>
    </location>
</feature>
<dbReference type="InterPro" id="IPR027417">
    <property type="entry name" value="P-loop_NTPase"/>
</dbReference>
<dbReference type="InterPro" id="IPR005225">
    <property type="entry name" value="Small_GTP-bd"/>
</dbReference>
<evidence type="ECO:0000256" key="6">
    <source>
        <dbReference type="ARBA" id="ARBA00023134"/>
    </source>
</evidence>
<feature type="binding site" evidence="8">
    <location>
        <begin position="56"/>
        <end position="60"/>
    </location>
    <ligand>
        <name>GTP</name>
        <dbReference type="ChEBI" id="CHEBI:37565"/>
        <label>1</label>
    </ligand>
</feature>
<comment type="similarity">
    <text evidence="1 8 9 10">Belongs to the TRAFAC class TrmE-Era-EngA-EngB-Septin-like GTPase superfamily. EngA (Der) GTPase family.</text>
</comment>
<dbReference type="NCBIfam" id="TIGR00231">
    <property type="entry name" value="small_GTP"/>
    <property type="match status" value="2"/>
</dbReference>
<dbReference type="EMBL" id="JANUCT010000001">
    <property type="protein sequence ID" value="MCS3902124.1"/>
    <property type="molecule type" value="Genomic_DNA"/>
</dbReference>
<keyword evidence="3 8" id="KW-0690">Ribosome biogenesis</keyword>
<dbReference type="RefSeq" id="WP_259053472.1">
    <property type="nucleotide sequence ID" value="NZ_JANUCT010000001.1"/>
</dbReference>
<dbReference type="Pfam" id="PF01926">
    <property type="entry name" value="MMR_HSR1"/>
    <property type="match status" value="2"/>
</dbReference>
<comment type="subunit">
    <text evidence="8">Associates with the 50S ribosomal subunit.</text>
</comment>
<evidence type="ECO:0000256" key="5">
    <source>
        <dbReference type="ARBA" id="ARBA00022741"/>
    </source>
</evidence>
<feature type="binding site" evidence="8">
    <location>
        <begin position="234"/>
        <end position="238"/>
    </location>
    <ligand>
        <name>GTP</name>
        <dbReference type="ChEBI" id="CHEBI:37565"/>
        <label>2</label>
    </ligand>
</feature>
<dbReference type="Proteomes" id="UP001204445">
    <property type="component" value="Unassembled WGS sequence"/>
</dbReference>
<evidence type="ECO:0000256" key="2">
    <source>
        <dbReference type="ARBA" id="ARBA00020953"/>
    </source>
</evidence>
<dbReference type="GO" id="GO:0043022">
    <property type="term" value="F:ribosome binding"/>
    <property type="evidence" value="ECO:0007669"/>
    <property type="project" value="TreeGrafter"/>
</dbReference>
<reference evidence="13" key="1">
    <citation type="submission" date="2022-08" db="EMBL/GenBank/DDBJ databases">
        <title>Genomic Encyclopedia of Type Strains, Phase III (KMG-III): the genomes of soil and plant-associated and newly described type strains.</title>
        <authorList>
            <person name="Whitman W."/>
        </authorList>
    </citation>
    <scope>NUCLEOTIDE SEQUENCE</scope>
    <source>
        <strain evidence="13">HMT 1</strain>
    </source>
</reference>
<name>A0AAE3L0A0_9GAMM</name>
<evidence type="ECO:0000256" key="7">
    <source>
        <dbReference type="ARBA" id="ARBA00032345"/>
    </source>
</evidence>
<comment type="function">
    <text evidence="8 10">GTPase that plays an essential role in the late steps of ribosome biogenesis.</text>
</comment>
<dbReference type="FunFam" id="3.40.50.300:FF:000040">
    <property type="entry name" value="GTPase Der"/>
    <property type="match status" value="1"/>
</dbReference>
<dbReference type="SUPFAM" id="SSF52540">
    <property type="entry name" value="P-loop containing nucleoside triphosphate hydrolases"/>
    <property type="match status" value="2"/>
</dbReference>
<keyword evidence="6 8" id="KW-0342">GTP-binding</keyword>
<dbReference type="InterPro" id="IPR006073">
    <property type="entry name" value="GTP-bd"/>
</dbReference>
<evidence type="ECO:0000256" key="8">
    <source>
        <dbReference type="HAMAP-Rule" id="MF_00195"/>
    </source>
</evidence>
<dbReference type="InterPro" id="IPR016484">
    <property type="entry name" value="GTPase_Der"/>
</dbReference>
<gene>
    <name evidence="8" type="primary">der</name>
    <name evidence="13" type="ORF">J2T55_000116</name>
</gene>
<evidence type="ECO:0000256" key="10">
    <source>
        <dbReference type="RuleBase" id="RU004481"/>
    </source>
</evidence>
<protein>
    <recommendedName>
        <fullName evidence="2 8">GTPase Der</fullName>
    </recommendedName>
    <alternativeName>
        <fullName evidence="7 8">GTP-binding protein EngA</fullName>
    </alternativeName>
</protein>
<dbReference type="CDD" id="cd01894">
    <property type="entry name" value="EngA1"/>
    <property type="match status" value="1"/>
</dbReference>
<dbReference type="InterPro" id="IPR032859">
    <property type="entry name" value="KH_dom-like"/>
</dbReference>
<keyword evidence="5 8" id="KW-0547">Nucleotide-binding</keyword>
<dbReference type="InterPro" id="IPR015946">
    <property type="entry name" value="KH_dom-like_a/b"/>
</dbReference>
<evidence type="ECO:0000256" key="3">
    <source>
        <dbReference type="ARBA" id="ARBA00022517"/>
    </source>
</evidence>
<evidence type="ECO:0000259" key="12">
    <source>
        <dbReference type="PROSITE" id="PS51712"/>
    </source>
</evidence>
<accession>A0AAE3L0A0</accession>
<evidence type="ECO:0000256" key="11">
    <source>
        <dbReference type="SAM" id="MobiDB-lite"/>
    </source>
</evidence>
<dbReference type="PANTHER" id="PTHR43834">
    <property type="entry name" value="GTPASE DER"/>
    <property type="match status" value="1"/>
</dbReference>
<dbReference type="AlphaFoldDB" id="A0AAE3L0A0"/>
<dbReference type="Gene3D" id="3.40.50.300">
    <property type="entry name" value="P-loop containing nucleotide triphosphate hydrolases"/>
    <property type="match status" value="2"/>
</dbReference>
<feature type="binding site" evidence="8">
    <location>
        <begin position="9"/>
        <end position="16"/>
    </location>
    <ligand>
        <name>GTP</name>
        <dbReference type="ChEBI" id="CHEBI:37565"/>
        <label>1</label>
    </ligand>
</feature>
<evidence type="ECO:0000256" key="9">
    <source>
        <dbReference type="PROSITE-ProRule" id="PRU01049"/>
    </source>
</evidence>
<feature type="region of interest" description="Disordered" evidence="11">
    <location>
        <begin position="439"/>
        <end position="459"/>
    </location>
</feature>
<dbReference type="PIRSF" id="PIRSF006485">
    <property type="entry name" value="GTP-binding_EngA"/>
    <property type="match status" value="1"/>
</dbReference>
<dbReference type="GO" id="GO:0042254">
    <property type="term" value="P:ribosome biogenesis"/>
    <property type="evidence" value="ECO:0007669"/>
    <property type="project" value="UniProtKB-KW"/>
</dbReference>
<dbReference type="Gene3D" id="3.30.300.20">
    <property type="match status" value="1"/>
</dbReference>
<feature type="binding site" evidence="8">
    <location>
        <begin position="299"/>
        <end position="302"/>
    </location>
    <ligand>
        <name>GTP</name>
        <dbReference type="ChEBI" id="CHEBI:37565"/>
        <label>2</label>
    </ligand>
</feature>
<evidence type="ECO:0000313" key="13">
    <source>
        <dbReference type="EMBL" id="MCS3902124.1"/>
    </source>
</evidence>
<dbReference type="GO" id="GO:0005525">
    <property type="term" value="F:GTP binding"/>
    <property type="evidence" value="ECO:0007669"/>
    <property type="project" value="UniProtKB-UniRule"/>
</dbReference>
<keyword evidence="4 10" id="KW-0677">Repeat</keyword>
<dbReference type="Pfam" id="PF14714">
    <property type="entry name" value="KH_dom-like"/>
    <property type="match status" value="1"/>
</dbReference>
<keyword evidence="14" id="KW-1185">Reference proteome</keyword>
<dbReference type="PRINTS" id="PR00326">
    <property type="entry name" value="GTP1OBG"/>
</dbReference>
<dbReference type="HAMAP" id="MF_00195">
    <property type="entry name" value="GTPase_Der"/>
    <property type="match status" value="1"/>
</dbReference>
<dbReference type="FunFam" id="3.30.300.20:FF:000004">
    <property type="entry name" value="GTPase Der"/>
    <property type="match status" value="1"/>
</dbReference>
<organism evidence="13 14">
    <name type="scientific">Methylohalomonas lacus</name>
    <dbReference type="NCBI Taxonomy" id="398773"/>
    <lineage>
        <taxon>Bacteria</taxon>
        <taxon>Pseudomonadati</taxon>
        <taxon>Pseudomonadota</taxon>
        <taxon>Gammaproteobacteria</taxon>
        <taxon>Methylohalomonadales</taxon>
        <taxon>Methylohalomonadaceae</taxon>
        <taxon>Methylohalomonas</taxon>
    </lineage>
</organism>
<evidence type="ECO:0000256" key="4">
    <source>
        <dbReference type="ARBA" id="ARBA00022737"/>
    </source>
</evidence>
<dbReference type="PROSITE" id="PS51712">
    <property type="entry name" value="G_ENGA"/>
    <property type="match status" value="1"/>
</dbReference>
<dbReference type="InterPro" id="IPR031166">
    <property type="entry name" value="G_ENGA"/>
</dbReference>
<dbReference type="NCBIfam" id="TIGR03594">
    <property type="entry name" value="GTPase_EngA"/>
    <property type="match status" value="1"/>
</dbReference>
<dbReference type="CDD" id="cd01895">
    <property type="entry name" value="EngA2"/>
    <property type="match status" value="1"/>
</dbReference>
<feature type="binding site" evidence="8">
    <location>
        <begin position="187"/>
        <end position="194"/>
    </location>
    <ligand>
        <name>GTP</name>
        <dbReference type="ChEBI" id="CHEBI:37565"/>
        <label>2</label>
    </ligand>
</feature>
<feature type="binding site" evidence="8">
    <location>
        <begin position="121"/>
        <end position="124"/>
    </location>
    <ligand>
        <name>GTP</name>
        <dbReference type="ChEBI" id="CHEBI:37565"/>
        <label>1</label>
    </ligand>
</feature>
<comment type="caution">
    <text evidence="13">The sequence shown here is derived from an EMBL/GenBank/DDBJ whole genome shotgun (WGS) entry which is preliminary data.</text>
</comment>
<evidence type="ECO:0000313" key="14">
    <source>
        <dbReference type="Proteomes" id="UP001204445"/>
    </source>
</evidence>
<proteinExistence type="inferred from homology"/>
<evidence type="ECO:0000256" key="1">
    <source>
        <dbReference type="ARBA" id="ARBA00008279"/>
    </source>
</evidence>
<sequence>MTAVVVIVGRPNVGKSTLFNRLTNSDRALVDDQPGVTRDRIAGEIRHGQQRCLLVDTGGLGHAAAEDPALAERVTAHSLQAVHEADLVLWLVDGRTGPTVEEQELAGQLRPLGERLRLVVNKTEGTDSELACAEFYQLGVGEPLAVSAQRGSGIPRLLDTLFSTLPAADSAAADADRPGELSIAVLGRPNAGKSTLINRLLGEERMLTFDRPGTTRDSIDAQLERDGRRYTLIDTAGVRRRSQVSEALEKISVIRTLKAIDSADLVILVVDAHTGITEQDAHLLGMAVDRGKAIIIAINKWDGLGPDQRQQVQAQLDQRLVFADYARVHFISALHGSGVGEMFASAAHIGELFDMPLNTALLTSCMERALEAHQPPLVRGRRIKLRYAHLGGRRPLRVIVHGNQVEHLPHHYKRYLARSLREQLQLEGMPLLLEFKQGENPYAGRKNPPRWERRSRRRK</sequence>